<keyword evidence="3" id="KW-1185">Reference proteome</keyword>
<dbReference type="EMBL" id="JACAZH010000005">
    <property type="protein sequence ID" value="KAF7367557.1"/>
    <property type="molecule type" value="Genomic_DNA"/>
</dbReference>
<comment type="caution">
    <text evidence="2">The sequence shown here is derived from an EMBL/GenBank/DDBJ whole genome shotgun (WGS) entry which is preliminary data.</text>
</comment>
<dbReference type="Proteomes" id="UP000623467">
    <property type="component" value="Unassembled WGS sequence"/>
</dbReference>
<dbReference type="AlphaFoldDB" id="A0A8H7DC89"/>
<feature type="compositionally biased region" description="Acidic residues" evidence="1">
    <location>
        <begin position="435"/>
        <end position="450"/>
    </location>
</feature>
<evidence type="ECO:0000256" key="1">
    <source>
        <dbReference type="SAM" id="MobiDB-lite"/>
    </source>
</evidence>
<reference evidence="2" key="1">
    <citation type="submission" date="2020-05" db="EMBL/GenBank/DDBJ databases">
        <title>Mycena genomes resolve the evolution of fungal bioluminescence.</title>
        <authorList>
            <person name="Tsai I.J."/>
        </authorList>
    </citation>
    <scope>NUCLEOTIDE SEQUENCE</scope>
    <source>
        <strain evidence="2">160909Yilan</strain>
    </source>
</reference>
<evidence type="ECO:0000313" key="2">
    <source>
        <dbReference type="EMBL" id="KAF7367557.1"/>
    </source>
</evidence>
<dbReference type="OrthoDB" id="3063353at2759"/>
<feature type="region of interest" description="Disordered" evidence="1">
    <location>
        <begin position="401"/>
        <end position="450"/>
    </location>
</feature>
<proteinExistence type="predicted"/>
<sequence>MFWAVFAHHWIHQQSEIQTWRSATVNVSHSRFVGPASESYSLTTTIYVLCQNNTLYNMSIVSRALSPWIQALWRLVRALLGRHRAGDLEGGTLVPVATKVEVKQSEVTKEPIPTFQPDISGVPALVLSSMAVGAAFSPDTPIAVKTAHFSSAPSIPIIIVTPPVTEEVAKLEDDKELAESTSQLIDAGRAPLRSITNLPRVHGKAPRETRSQEQENIRLHPNVPRLCHRRVEPSAPSLSTTTRKVVMVASSEWERAKASQLKEAKEWSEAVKARRRSLPLPPKSFTSSHRASLPARLPVSERLRLAVAGCASSPAPPAVIPPLWGEKNVSFVLGDDEDELTVGAISLPDIDHQFPSSTWLSSLTLMSSSSSGSISSIIEAYETDFTSPAWLGLRRFDATEGSNRSGADIGTSVGRHTGYEGDGRSAASDDQGQGGEDDDHWSEVVSLDDN</sequence>
<gene>
    <name evidence="2" type="ORF">MSAN_00818800</name>
</gene>
<name>A0A8H7DC89_9AGAR</name>
<organism evidence="2 3">
    <name type="scientific">Mycena sanguinolenta</name>
    <dbReference type="NCBI Taxonomy" id="230812"/>
    <lineage>
        <taxon>Eukaryota</taxon>
        <taxon>Fungi</taxon>
        <taxon>Dikarya</taxon>
        <taxon>Basidiomycota</taxon>
        <taxon>Agaricomycotina</taxon>
        <taxon>Agaricomycetes</taxon>
        <taxon>Agaricomycetidae</taxon>
        <taxon>Agaricales</taxon>
        <taxon>Marasmiineae</taxon>
        <taxon>Mycenaceae</taxon>
        <taxon>Mycena</taxon>
    </lineage>
</organism>
<protein>
    <submittedName>
        <fullName evidence="2">Uncharacterized protein</fullName>
    </submittedName>
</protein>
<evidence type="ECO:0000313" key="3">
    <source>
        <dbReference type="Proteomes" id="UP000623467"/>
    </source>
</evidence>
<accession>A0A8H7DC89</accession>